<evidence type="ECO:0000313" key="1">
    <source>
        <dbReference type="EMBL" id="MBW60838.1"/>
    </source>
</evidence>
<protein>
    <submittedName>
        <fullName evidence="1">Putative secreted protein</fullName>
    </submittedName>
</protein>
<dbReference type="AlphaFoldDB" id="A0A2M4C794"/>
<dbReference type="EMBL" id="GGFJ01011697">
    <property type="protein sequence ID" value="MBW60838.1"/>
    <property type="molecule type" value="Transcribed_RNA"/>
</dbReference>
<reference evidence="1" key="1">
    <citation type="submission" date="2018-01" db="EMBL/GenBank/DDBJ databases">
        <title>An insight into the sialome of Amazonian anophelines.</title>
        <authorList>
            <person name="Ribeiro J.M."/>
            <person name="Scarpassa V."/>
            <person name="Calvo E."/>
        </authorList>
    </citation>
    <scope>NUCLEOTIDE SEQUENCE</scope>
    <source>
        <tissue evidence="1">Salivary glands</tissue>
    </source>
</reference>
<accession>A0A2M4C794</accession>
<organism evidence="1">
    <name type="scientific">Anopheles marajoara</name>
    <dbReference type="NCBI Taxonomy" id="58244"/>
    <lineage>
        <taxon>Eukaryota</taxon>
        <taxon>Metazoa</taxon>
        <taxon>Ecdysozoa</taxon>
        <taxon>Arthropoda</taxon>
        <taxon>Hexapoda</taxon>
        <taxon>Insecta</taxon>
        <taxon>Pterygota</taxon>
        <taxon>Neoptera</taxon>
        <taxon>Endopterygota</taxon>
        <taxon>Diptera</taxon>
        <taxon>Nematocera</taxon>
        <taxon>Culicoidea</taxon>
        <taxon>Culicidae</taxon>
        <taxon>Anophelinae</taxon>
        <taxon>Anopheles</taxon>
    </lineage>
</organism>
<proteinExistence type="predicted"/>
<sequence length="154" mass="17092">MNFPPAQASSATFSALGASLCGCAECVSRCDFNAKHLSFFLSLSLCDGLTPSMPFFGSLLSPDDSRLYGGVHEGRRSQMIAVPFRSELLCSSLRVHGCVRADITKRSQQRPSRRERERHFTIYSEHRGLTSFTSFRCDSAIDTVNTRKLGSECR</sequence>
<name>A0A2M4C794_9DIPT</name>